<dbReference type="NCBIfam" id="NF041708">
    <property type="entry name" value="RiPP_phane_HaaA"/>
    <property type="match status" value="1"/>
</dbReference>
<feature type="region of interest" description="Disordered" evidence="1">
    <location>
        <begin position="44"/>
        <end position="66"/>
    </location>
</feature>
<reference evidence="2 3" key="1">
    <citation type="submission" date="2016-10" db="EMBL/GenBank/DDBJ databases">
        <authorList>
            <person name="de Groot N.N."/>
        </authorList>
    </citation>
    <scope>NUCLEOTIDE SEQUENCE [LARGE SCALE GENOMIC DNA]</scope>
    <source>
        <strain evidence="2 3">CGMCC 4.1859</strain>
    </source>
</reference>
<name>A0A1G7GAD5_9ACTN</name>
<accession>A0A1G7GAD5</accession>
<organism evidence="2 3">
    <name type="scientific">Streptomyces griseoaurantiacus</name>
    <dbReference type="NCBI Taxonomy" id="68213"/>
    <lineage>
        <taxon>Bacteria</taxon>
        <taxon>Bacillati</taxon>
        <taxon>Actinomycetota</taxon>
        <taxon>Actinomycetes</taxon>
        <taxon>Kitasatosporales</taxon>
        <taxon>Streptomycetaceae</taxon>
        <taxon>Streptomyces</taxon>
        <taxon>Streptomyces aurantiacus group</taxon>
    </lineage>
</organism>
<sequence length="66" mass="7264">MTSPTSVPTPRDIALSTRSIPDSTTRNAVLDQVAERVRRRLTTEQDTPDRFHAGTHAASLTWSCPS</sequence>
<gene>
    <name evidence="2" type="ORF">SAMN05216260_104155</name>
</gene>
<dbReference type="Proteomes" id="UP000198614">
    <property type="component" value="Unassembled WGS sequence"/>
</dbReference>
<dbReference type="EMBL" id="FNAX01000004">
    <property type="protein sequence ID" value="SDE85071.1"/>
    <property type="molecule type" value="Genomic_DNA"/>
</dbReference>
<evidence type="ECO:0000256" key="1">
    <source>
        <dbReference type="SAM" id="MobiDB-lite"/>
    </source>
</evidence>
<protein>
    <submittedName>
        <fullName evidence="2">Uncharacterized protein</fullName>
    </submittedName>
</protein>
<evidence type="ECO:0000313" key="3">
    <source>
        <dbReference type="Proteomes" id="UP000198614"/>
    </source>
</evidence>
<proteinExistence type="predicted"/>
<evidence type="ECO:0000313" key="2">
    <source>
        <dbReference type="EMBL" id="SDE85071.1"/>
    </source>
</evidence>
<dbReference type="AlphaFoldDB" id="A0A1G7GAD5"/>